<dbReference type="EMBL" id="OX451741">
    <property type="protein sequence ID" value="CAI8619228.1"/>
    <property type="molecule type" value="Genomic_DNA"/>
</dbReference>
<name>A0AAV1BC83_VICFA</name>
<proteinExistence type="predicted"/>
<keyword evidence="1" id="KW-1133">Transmembrane helix</keyword>
<keyword evidence="1" id="KW-0812">Transmembrane</keyword>
<dbReference type="AlphaFoldDB" id="A0AAV1BC83"/>
<organism evidence="2 3">
    <name type="scientific">Vicia faba</name>
    <name type="common">Broad bean</name>
    <name type="synonym">Faba vulgaris</name>
    <dbReference type="NCBI Taxonomy" id="3906"/>
    <lineage>
        <taxon>Eukaryota</taxon>
        <taxon>Viridiplantae</taxon>
        <taxon>Streptophyta</taxon>
        <taxon>Embryophyta</taxon>
        <taxon>Tracheophyta</taxon>
        <taxon>Spermatophyta</taxon>
        <taxon>Magnoliopsida</taxon>
        <taxon>eudicotyledons</taxon>
        <taxon>Gunneridae</taxon>
        <taxon>Pentapetalae</taxon>
        <taxon>rosids</taxon>
        <taxon>fabids</taxon>
        <taxon>Fabales</taxon>
        <taxon>Fabaceae</taxon>
        <taxon>Papilionoideae</taxon>
        <taxon>50 kb inversion clade</taxon>
        <taxon>NPAAA clade</taxon>
        <taxon>Hologalegina</taxon>
        <taxon>IRL clade</taxon>
        <taxon>Fabeae</taxon>
        <taxon>Vicia</taxon>
    </lineage>
</organism>
<evidence type="ECO:0000313" key="2">
    <source>
        <dbReference type="EMBL" id="CAI8619228.1"/>
    </source>
</evidence>
<keyword evidence="3" id="KW-1185">Reference proteome</keyword>
<feature type="transmembrane region" description="Helical" evidence="1">
    <location>
        <begin position="70"/>
        <end position="92"/>
    </location>
</feature>
<sequence length="118" mass="13319">MELHEGAKTLECDSMGFRTYTSSFTDQHQETAKRMKNDAYPTSTVMATGDFNEPPYSGITTSFPKNSSDLVYYFLCTSVLLGMCEFVVIIVAQLIDTLDTKTVPICRRLELLKVELEE</sequence>
<evidence type="ECO:0000256" key="1">
    <source>
        <dbReference type="SAM" id="Phobius"/>
    </source>
</evidence>
<reference evidence="2 3" key="1">
    <citation type="submission" date="2023-01" db="EMBL/GenBank/DDBJ databases">
        <authorList>
            <person name="Kreplak J."/>
        </authorList>
    </citation>
    <scope>NUCLEOTIDE SEQUENCE [LARGE SCALE GENOMIC DNA]</scope>
</reference>
<evidence type="ECO:0000313" key="3">
    <source>
        <dbReference type="Proteomes" id="UP001157006"/>
    </source>
</evidence>
<gene>
    <name evidence="2" type="ORF">VFH_VI160640</name>
</gene>
<protein>
    <submittedName>
        <fullName evidence="2">Uncharacterized protein</fullName>
    </submittedName>
</protein>
<dbReference type="Proteomes" id="UP001157006">
    <property type="component" value="Chromosome 6"/>
</dbReference>
<accession>A0AAV1BC83</accession>
<keyword evidence="1" id="KW-0472">Membrane</keyword>